<dbReference type="InterPro" id="IPR018391">
    <property type="entry name" value="PQQ_b-propeller_rpt"/>
</dbReference>
<feature type="domain" description="Pyrrolo-quinoline quinone repeat" evidence="2">
    <location>
        <begin position="651"/>
        <end position="840"/>
    </location>
</feature>
<evidence type="ECO:0000313" key="4">
    <source>
        <dbReference type="Proteomes" id="UP000427281"/>
    </source>
</evidence>
<gene>
    <name evidence="3" type="ORF">F1728_02190</name>
</gene>
<evidence type="ECO:0000259" key="2">
    <source>
        <dbReference type="Pfam" id="PF13360"/>
    </source>
</evidence>
<dbReference type="KEGG" id="gim:F1728_02190"/>
<dbReference type="EMBL" id="CP043930">
    <property type="protein sequence ID" value="QGQ21571.1"/>
    <property type="molecule type" value="Genomic_DNA"/>
</dbReference>
<dbReference type="InterPro" id="IPR002372">
    <property type="entry name" value="PQQ_rpt_dom"/>
</dbReference>
<proteinExistence type="predicted"/>
<sequence>MPDQWRFQMKKYWTSSFLFLFLMLIGVSSPTFSKEPAVSGQESSSFLEACLPKLNTKQGICVVLGPLPDQQVSEINRLIEQTQFQIYFQSSDAAQLAELRMLADQRGFLGSRLFADAGTNNSIALASNLADVVLVPGPLKNDQTRAEILRVLRPQGTAYHSEGELTKPIPTGNDDWTHPYHRPDNNPQSEDQNARAPYRTQFLADPKFSPMPEVSVAAGGKVFKAFGHIAHKQNQNAILNTLMCINAFNGTILWKRPLPEGFMIHRNTMIGTPDALYMADDKSCKIIDSETGKIRDEIVIDQKFSDGPVWKWMGMQDGVLYALVGNKEVKVDTQKSARRGLGHWPWDMWKGHDYSDPKNAFGFGRTFVAIDISNKQILWHFKDQDYIDSRGVCMKNGRIFYYCPDKFLACLETKKGKQLWKNNDPKLLASIGSNQRAQHYVTGYATTTYLKCSDDYLFFAGPQRLHLVSASAADGYLMWEKEHGNLQLVLRKDGIYAAGPKETGMKLDYATGDVLAALPTRRACTRATGSVDSIFFRTRGGTVRLETATDSAQHIAPMRPPCQDGVIVSNGLLYWGPWMCGCELSLYGHISLGPEENSSTPAAQTPPRLTRYTDQLETVEPLSANEQDWTAFRGDAWQSSSTDVVIPLKTKQAWTTKVVSNALPTAPVVAGDLIFVGDRNGAISAFDLEGKPVWKRYTGGAIYYPPTIAQDRLFVGSADGRVYAYAARTGEPLWSFRVAPAVRWIPVYGKLISTWPVSGGVVVHGNTLYAAAGIAHFDGTHLVALDPVSGELKQENNTSGVLSPTVNSGISLQGSLYVADDELRFLAGGVYEVARYDLNTLKCLNTPRSEVTSQYRTAFYPYYPEYGKYLSIEHTLADRRELVHDASYEGSVFTNLTLKEALPPGAPKEKKEVARWLSMRARRTGQAIKRKNLWEDQHQRRFTSFIVSPQTLLTAGHPDQQPEKPFLTAIDIGKGTDHWSHPLPALAVKGGTAIDSHGRIFVTLENGQLCCFTPE</sequence>
<dbReference type="Pfam" id="PF13360">
    <property type="entry name" value="PQQ_2"/>
    <property type="match status" value="1"/>
</dbReference>
<protein>
    <submittedName>
        <fullName evidence="3">PQQ-binding-like beta-propeller repeat protein</fullName>
    </submittedName>
</protein>
<dbReference type="Proteomes" id="UP000427281">
    <property type="component" value="Chromosome"/>
</dbReference>
<dbReference type="SMART" id="SM00564">
    <property type="entry name" value="PQQ"/>
    <property type="match status" value="3"/>
</dbReference>
<dbReference type="PANTHER" id="PTHR34512:SF30">
    <property type="entry name" value="OUTER MEMBRANE PROTEIN ASSEMBLY FACTOR BAMB"/>
    <property type="match status" value="1"/>
</dbReference>
<accession>A0A6I6A9A3</accession>
<name>A0A6I6A9A3_9PLAN</name>
<feature type="compositionally biased region" description="Basic and acidic residues" evidence="1">
    <location>
        <begin position="175"/>
        <end position="184"/>
    </location>
</feature>
<organism evidence="3 4">
    <name type="scientific">Gimesia benthica</name>
    <dbReference type="NCBI Taxonomy" id="2608982"/>
    <lineage>
        <taxon>Bacteria</taxon>
        <taxon>Pseudomonadati</taxon>
        <taxon>Planctomycetota</taxon>
        <taxon>Planctomycetia</taxon>
        <taxon>Planctomycetales</taxon>
        <taxon>Planctomycetaceae</taxon>
        <taxon>Gimesia</taxon>
    </lineage>
</organism>
<dbReference type="AlphaFoldDB" id="A0A6I6A9A3"/>
<reference evidence="3 4" key="1">
    <citation type="submission" date="2019-09" db="EMBL/GenBank/DDBJ databases">
        <title>Gimesia benthica sp. nov., a novel bacterium isolated from deep-sea water of the Northwest Indian Ocean.</title>
        <authorList>
            <person name="Dai X."/>
        </authorList>
    </citation>
    <scope>NUCLEOTIDE SEQUENCE [LARGE SCALE GENOMIC DNA]</scope>
    <source>
        <strain evidence="3 4">E7</strain>
    </source>
</reference>
<dbReference type="InterPro" id="IPR011047">
    <property type="entry name" value="Quinoprotein_ADH-like_sf"/>
</dbReference>
<dbReference type="InterPro" id="IPR015943">
    <property type="entry name" value="WD40/YVTN_repeat-like_dom_sf"/>
</dbReference>
<dbReference type="SUPFAM" id="SSF50998">
    <property type="entry name" value="Quinoprotein alcohol dehydrogenase-like"/>
    <property type="match status" value="2"/>
</dbReference>
<keyword evidence="4" id="KW-1185">Reference proteome</keyword>
<dbReference type="PANTHER" id="PTHR34512">
    <property type="entry name" value="CELL SURFACE PROTEIN"/>
    <property type="match status" value="1"/>
</dbReference>
<evidence type="ECO:0000256" key="1">
    <source>
        <dbReference type="SAM" id="MobiDB-lite"/>
    </source>
</evidence>
<feature type="region of interest" description="Disordered" evidence="1">
    <location>
        <begin position="160"/>
        <end position="194"/>
    </location>
</feature>
<dbReference type="Gene3D" id="2.130.10.10">
    <property type="entry name" value="YVTN repeat-like/Quinoprotein amine dehydrogenase"/>
    <property type="match status" value="2"/>
</dbReference>
<evidence type="ECO:0000313" key="3">
    <source>
        <dbReference type="EMBL" id="QGQ21571.1"/>
    </source>
</evidence>